<dbReference type="Pfam" id="PF13456">
    <property type="entry name" value="RVT_3"/>
    <property type="match status" value="1"/>
</dbReference>
<feature type="compositionally biased region" description="Polar residues" evidence="1">
    <location>
        <begin position="48"/>
        <end position="73"/>
    </location>
</feature>
<dbReference type="PANTHER" id="PTHR46387">
    <property type="entry name" value="POLYNUCLEOTIDYL TRANSFERASE, RIBONUCLEASE H-LIKE SUPERFAMILY PROTEIN"/>
    <property type="match status" value="1"/>
</dbReference>
<gene>
    <name evidence="3" type="ORF">VFH_VI177840</name>
</gene>
<accession>A0AAV1BAL4</accession>
<reference evidence="3 4" key="1">
    <citation type="submission" date="2023-01" db="EMBL/GenBank/DDBJ databases">
        <authorList>
            <person name="Kreplak J."/>
        </authorList>
    </citation>
    <scope>NUCLEOTIDE SEQUENCE [LARGE SCALE GENOMIC DNA]</scope>
</reference>
<evidence type="ECO:0000313" key="4">
    <source>
        <dbReference type="Proteomes" id="UP001157006"/>
    </source>
</evidence>
<dbReference type="GO" id="GO:0003676">
    <property type="term" value="F:nucleic acid binding"/>
    <property type="evidence" value="ECO:0007669"/>
    <property type="project" value="InterPro"/>
</dbReference>
<dbReference type="EMBL" id="OX451741">
    <property type="protein sequence ID" value="CAI8619570.1"/>
    <property type="molecule type" value="Genomic_DNA"/>
</dbReference>
<sequence>MCPTYQEITDSSSDFSPNYSPPDYSSPPSVESQNRPLQLSFILQFSGATTSRGDSGASTSRGDSGASTSTASRNGFHGPTGASTWRENGFHEPTGAPTSTAHGFSGLSGASTLSRNGFHGPTGASTSNGNGFYGPAGAAAIVLVKDVDDSDEHAVVLHRFRLGLGNQTISVAEYRGLILGLTELLRRGYTDIAVQGNSELVINQFRGLWVIDDPELRRLCDEALELRTNFGSFSINHIDENLSRAVNDEAVRALSLADGQVEEEPQP</sequence>
<feature type="domain" description="RNase H type-1" evidence="2">
    <location>
        <begin position="138"/>
        <end position="247"/>
    </location>
</feature>
<dbReference type="GO" id="GO:0004523">
    <property type="term" value="F:RNA-DNA hybrid ribonuclease activity"/>
    <property type="evidence" value="ECO:0007669"/>
    <property type="project" value="InterPro"/>
</dbReference>
<feature type="compositionally biased region" description="Low complexity" evidence="1">
    <location>
        <begin position="10"/>
        <end position="29"/>
    </location>
</feature>
<feature type="region of interest" description="Disordered" evidence="1">
    <location>
        <begin position="48"/>
        <end position="106"/>
    </location>
</feature>
<evidence type="ECO:0000313" key="3">
    <source>
        <dbReference type="EMBL" id="CAI8619570.1"/>
    </source>
</evidence>
<protein>
    <recommendedName>
        <fullName evidence="2">RNase H type-1 domain-containing protein</fullName>
    </recommendedName>
</protein>
<organism evidence="3 4">
    <name type="scientific">Vicia faba</name>
    <name type="common">Broad bean</name>
    <name type="synonym">Faba vulgaris</name>
    <dbReference type="NCBI Taxonomy" id="3906"/>
    <lineage>
        <taxon>Eukaryota</taxon>
        <taxon>Viridiplantae</taxon>
        <taxon>Streptophyta</taxon>
        <taxon>Embryophyta</taxon>
        <taxon>Tracheophyta</taxon>
        <taxon>Spermatophyta</taxon>
        <taxon>Magnoliopsida</taxon>
        <taxon>eudicotyledons</taxon>
        <taxon>Gunneridae</taxon>
        <taxon>Pentapetalae</taxon>
        <taxon>rosids</taxon>
        <taxon>fabids</taxon>
        <taxon>Fabales</taxon>
        <taxon>Fabaceae</taxon>
        <taxon>Papilionoideae</taxon>
        <taxon>50 kb inversion clade</taxon>
        <taxon>NPAAA clade</taxon>
        <taxon>Hologalegina</taxon>
        <taxon>IRL clade</taxon>
        <taxon>Fabeae</taxon>
        <taxon>Vicia</taxon>
    </lineage>
</organism>
<feature type="region of interest" description="Disordered" evidence="1">
    <location>
        <begin position="1"/>
        <end position="36"/>
    </location>
</feature>
<dbReference type="InterPro" id="IPR036397">
    <property type="entry name" value="RNaseH_sf"/>
</dbReference>
<dbReference type="InterPro" id="IPR002156">
    <property type="entry name" value="RNaseH_domain"/>
</dbReference>
<dbReference type="Gene3D" id="3.30.420.10">
    <property type="entry name" value="Ribonuclease H-like superfamily/Ribonuclease H"/>
    <property type="match status" value="1"/>
</dbReference>
<evidence type="ECO:0000259" key="2">
    <source>
        <dbReference type="Pfam" id="PF13456"/>
    </source>
</evidence>
<name>A0AAV1BAL4_VICFA</name>
<evidence type="ECO:0000256" key="1">
    <source>
        <dbReference type="SAM" id="MobiDB-lite"/>
    </source>
</evidence>
<dbReference type="InterPro" id="IPR012337">
    <property type="entry name" value="RNaseH-like_sf"/>
</dbReference>
<dbReference type="SUPFAM" id="SSF53098">
    <property type="entry name" value="Ribonuclease H-like"/>
    <property type="match status" value="1"/>
</dbReference>
<dbReference type="PANTHER" id="PTHR46387:SF2">
    <property type="entry name" value="RIBONUCLEASE HI"/>
    <property type="match status" value="1"/>
</dbReference>
<dbReference type="AlphaFoldDB" id="A0AAV1BAL4"/>
<proteinExistence type="predicted"/>
<feature type="compositionally biased region" description="Polar residues" evidence="1">
    <location>
        <begin position="96"/>
        <end position="106"/>
    </location>
</feature>
<keyword evidence="4" id="KW-1185">Reference proteome</keyword>
<dbReference type="Proteomes" id="UP001157006">
    <property type="component" value="Chromosome 6"/>
</dbReference>